<feature type="compositionally biased region" description="Acidic residues" evidence="1">
    <location>
        <begin position="479"/>
        <end position="507"/>
    </location>
</feature>
<feature type="region of interest" description="Disordered" evidence="1">
    <location>
        <begin position="79"/>
        <end position="111"/>
    </location>
</feature>
<feature type="compositionally biased region" description="Low complexity" evidence="1">
    <location>
        <begin position="17"/>
        <end position="28"/>
    </location>
</feature>
<dbReference type="Proteomes" id="UP000094565">
    <property type="component" value="Chromosome 1"/>
</dbReference>
<feature type="region of interest" description="Disordered" evidence="1">
    <location>
        <begin position="1"/>
        <end position="67"/>
    </location>
</feature>
<dbReference type="SUPFAM" id="SSF50729">
    <property type="entry name" value="PH domain-like"/>
    <property type="match status" value="1"/>
</dbReference>
<reference evidence="2 3" key="1">
    <citation type="submission" date="2016-02" db="EMBL/GenBank/DDBJ databases">
        <title>Comparative genomic and transcriptomic foundation for Pichia pastoris.</title>
        <authorList>
            <person name="Love K.R."/>
            <person name="Shah K.A."/>
            <person name="Whittaker C.A."/>
            <person name="Wu J."/>
            <person name="Bartlett M.C."/>
            <person name="Ma D."/>
            <person name="Leeson R.L."/>
            <person name="Priest M."/>
            <person name="Young S.K."/>
            <person name="Love J.C."/>
        </authorList>
    </citation>
    <scope>NUCLEOTIDE SEQUENCE [LARGE SCALE GENOMIC DNA]</scope>
    <source>
        <strain evidence="2 3">ATCC 28485</strain>
    </source>
</reference>
<protein>
    <submittedName>
        <fullName evidence="2">BA75_01216T0</fullName>
    </submittedName>
</protein>
<evidence type="ECO:0000313" key="3">
    <source>
        <dbReference type="Proteomes" id="UP000094565"/>
    </source>
</evidence>
<feature type="compositionally biased region" description="Low complexity" evidence="1">
    <location>
        <begin position="38"/>
        <end position="67"/>
    </location>
</feature>
<dbReference type="OrthoDB" id="5865767at2759"/>
<accession>A0A1B2J8J0</accession>
<keyword evidence="3" id="KW-1185">Reference proteome</keyword>
<feature type="compositionally biased region" description="Low complexity" evidence="1">
    <location>
        <begin position="347"/>
        <end position="371"/>
    </location>
</feature>
<organism evidence="2 3">
    <name type="scientific">Komagataella pastoris</name>
    <name type="common">Yeast</name>
    <name type="synonym">Pichia pastoris</name>
    <dbReference type="NCBI Taxonomy" id="4922"/>
    <lineage>
        <taxon>Eukaryota</taxon>
        <taxon>Fungi</taxon>
        <taxon>Dikarya</taxon>
        <taxon>Ascomycota</taxon>
        <taxon>Saccharomycotina</taxon>
        <taxon>Pichiomycetes</taxon>
        <taxon>Pichiales</taxon>
        <taxon>Pichiaceae</taxon>
        <taxon>Komagataella</taxon>
    </lineage>
</organism>
<evidence type="ECO:0000256" key="1">
    <source>
        <dbReference type="SAM" id="MobiDB-lite"/>
    </source>
</evidence>
<dbReference type="InterPro" id="IPR011993">
    <property type="entry name" value="PH-like_dom_sf"/>
</dbReference>
<proteinExistence type="predicted"/>
<dbReference type="PANTHER" id="PTHR37283">
    <property type="entry name" value="PH DOMAIN-CONTAINING PROTEIN YHR131C"/>
    <property type="match status" value="1"/>
</dbReference>
<feature type="compositionally biased region" description="Polar residues" evidence="1">
    <location>
        <begin position="380"/>
        <end position="393"/>
    </location>
</feature>
<sequence>MVYTSDHPYSSLGSIKLQSHSQSHLHLSPKQPPAPMRSNSSASLAQHHSASSPLTRKTRSRTSSLSRIFRSGSAVTLNGSIASPIESPRTSSSHTFRHQPSRSRSSTLSSVDTCNQDYFGLTETDNNVMSIIEPGPIKPPPYKDLLPGGCPKFPIYSHQLEGSEQLPNYTPTVYKVAILQRKMEWLSPYEPANGRAWKDAIVELNNTRLNIYGFDSRLLDELILKMNGKTCFDEEFISLYNSSFTTKIDLVVLQCLKQLGFMREECLIASHSLQYAKFGSASDYLKRKHVLRLRCETSQFLLQFSNSQSMIDWNLALSLARDNSLDIQSREMPFYRTVPRRTRRNNNTRILSSTETRSSEAASRYRSRSMSDFFRKRSRSGATTPTLPSSLNERLNLSISSSNDLPLTPTVTPTISGSVELPPLCPGQKPKFVMGQSNDDTLEEIDCLAPVLMENDIPEGCSCDGTVDEAQNQNSNHDDQDDLDEYPPQDEDDDDEDEDEDEEEEERLEPIEQFLRVEDLSQDIDMVHLSASTSPSIADSTQLTFSSSNVTGSSITTASSTEADIKWRPINEKVPSKRRIIRDSIKCIQHLPSNETWSGKLLVKPARRKQSSIASKLNKLTGMGISTTGTSSKEPLRVYLVTPRGLLSAYYSNYLDKYNNI</sequence>
<dbReference type="Gene3D" id="2.30.29.30">
    <property type="entry name" value="Pleckstrin-homology domain (PH domain)/Phosphotyrosine-binding domain (PTB)"/>
    <property type="match status" value="1"/>
</dbReference>
<feature type="region of interest" description="Disordered" evidence="1">
    <location>
        <begin position="339"/>
        <end position="393"/>
    </location>
</feature>
<dbReference type="AlphaFoldDB" id="A0A1B2J8J0"/>
<feature type="region of interest" description="Disordered" evidence="1">
    <location>
        <begin position="460"/>
        <end position="509"/>
    </location>
</feature>
<dbReference type="EMBL" id="CP014584">
    <property type="protein sequence ID" value="ANZ74292.1"/>
    <property type="molecule type" value="Genomic_DNA"/>
</dbReference>
<dbReference type="PANTHER" id="PTHR37283:SF1">
    <property type="entry name" value="PH DOMAIN-CONTAINING PROTEIN YHR131C"/>
    <property type="match status" value="1"/>
</dbReference>
<name>A0A1B2J8J0_PICPA</name>
<gene>
    <name evidence="2" type="ORF">ATY40_BA7501216</name>
</gene>
<evidence type="ECO:0000313" key="2">
    <source>
        <dbReference type="EMBL" id="ANZ74292.1"/>
    </source>
</evidence>